<sequence length="627" mass="73326">MGNEENNEVSEMEKEKKKKERDDRMTQEYRTPEEEKMQRDKANYQAGVRRYPNKRDHYSPPYGKNEMGLRRKGRDKSVSFFHNPSCVQNEAYVEKQERPSPFRKTEAATSTDHNKDGNKGTKFKEEKKNWREIQITQKGESKKELDHWKDEQGGDKNYLTVFKSIISSRDHHVTCTTNAQGNEKLRGVCTLNRLEADEKEGGCKYEGENLDIHDKQNGKKISTRWKWENEDICTKTEEKNKKSREKTKWSFRHRILQRGKKMGIGNVEEEKVESNKQNEHTGLKDEDNFIIYKVPRYLRKKNIRCPFVYRKVFYGKYGIINYDLRGNKKGTLVVTFHGLNGTNLTFLEIQNMLIKYKFQVLNFDLYGHGLSACPKYNHRKKTYGIEFFLAQTEELLSHLKLLHKDFYLIGFSMGCIIAISFAKKYINQVKKIILISPVGILEKKPLLLKIIKLFPCLINMSSFFMLPCFISKKKLQKNESSQNGAPSGGPGGTDDYLYNRIMWQAFVKKNITHSLLGCINNLKMWSAHNIFKEVGFHHIPVLILCGEKDNICNVHVFKNTSKFFMNCHLIIFKNASHLVLVEKSKEINSCVLTFFHFPNNVDLKFFHHMFPVDKLGNPLLYNKINLF</sequence>
<evidence type="ECO:0000313" key="5">
    <source>
        <dbReference type="Proteomes" id="UP000078546"/>
    </source>
</evidence>
<keyword evidence="4" id="KW-0378">Hydrolase</keyword>
<dbReference type="PANTHER" id="PTHR43194">
    <property type="entry name" value="HYDROLASE ALPHA/BETA FOLD FAMILY"/>
    <property type="match status" value="1"/>
</dbReference>
<dbReference type="Proteomes" id="UP000078546">
    <property type="component" value="Unassembled WGS sequence"/>
</dbReference>
<feature type="region of interest" description="Disordered" evidence="1">
    <location>
        <begin position="1"/>
        <end position="71"/>
    </location>
</feature>
<name>A0A1A8VPK0_PLAOA</name>
<dbReference type="PANTHER" id="PTHR43194:SF2">
    <property type="entry name" value="PEROXISOMAL MEMBRANE PROTEIN LPX1"/>
    <property type="match status" value="1"/>
</dbReference>
<dbReference type="InterPro" id="IPR050228">
    <property type="entry name" value="Carboxylesterase_BioH"/>
</dbReference>
<accession>A0A1A8VPK0</accession>
<dbReference type="GO" id="GO:0016787">
    <property type="term" value="F:hydrolase activity"/>
    <property type="evidence" value="ECO:0007669"/>
    <property type="project" value="UniProtKB-KW"/>
</dbReference>
<dbReference type="EMBL" id="FLQU01000108">
    <property type="protein sequence ID" value="SBS81003.1"/>
    <property type="molecule type" value="Genomic_DNA"/>
</dbReference>
<dbReference type="AlphaFoldDB" id="A0A1A8VPK0"/>
<evidence type="ECO:0000259" key="2">
    <source>
        <dbReference type="Pfam" id="PF12146"/>
    </source>
</evidence>
<feature type="domain" description="Serine aminopeptidase S33" evidence="2">
    <location>
        <begin position="331"/>
        <end position="583"/>
    </location>
</feature>
<reference evidence="5 6" key="1">
    <citation type="submission" date="2016-05" db="EMBL/GenBank/DDBJ databases">
        <authorList>
            <person name="Naeem Raeece"/>
        </authorList>
    </citation>
    <scope>NUCLEOTIDE SEQUENCE [LARGE SCALE GENOMIC DNA]</scope>
</reference>
<dbReference type="SUPFAM" id="SSF53474">
    <property type="entry name" value="alpha/beta-Hydrolases"/>
    <property type="match status" value="1"/>
</dbReference>
<organism evidence="4 5">
    <name type="scientific">Plasmodium ovale curtisi</name>
    <dbReference type="NCBI Taxonomy" id="864141"/>
    <lineage>
        <taxon>Eukaryota</taxon>
        <taxon>Sar</taxon>
        <taxon>Alveolata</taxon>
        <taxon>Apicomplexa</taxon>
        <taxon>Aconoidasida</taxon>
        <taxon>Haemosporida</taxon>
        <taxon>Plasmodiidae</taxon>
        <taxon>Plasmodium</taxon>
        <taxon>Plasmodium (Plasmodium)</taxon>
    </lineage>
</organism>
<evidence type="ECO:0000313" key="6">
    <source>
        <dbReference type="Proteomes" id="UP000078560"/>
    </source>
</evidence>
<dbReference type="InterPro" id="IPR029058">
    <property type="entry name" value="AB_hydrolase_fold"/>
</dbReference>
<reference evidence="4" key="2">
    <citation type="submission" date="2016-05" db="EMBL/GenBank/DDBJ databases">
        <authorList>
            <person name="Lavstsen T."/>
            <person name="Jespersen J.S."/>
        </authorList>
    </citation>
    <scope>NUCLEOTIDE SEQUENCE [LARGE SCALE GENOMIC DNA]</scope>
</reference>
<gene>
    <name evidence="4" type="ORF">POVCU1_007090</name>
    <name evidence="3" type="ORF">POVCU2_0007930</name>
</gene>
<feature type="region of interest" description="Disordered" evidence="1">
    <location>
        <begin position="92"/>
        <end position="125"/>
    </location>
</feature>
<evidence type="ECO:0000313" key="3">
    <source>
        <dbReference type="EMBL" id="SBS81003.1"/>
    </source>
</evidence>
<feature type="compositionally biased region" description="Acidic residues" evidence="1">
    <location>
        <begin position="1"/>
        <end position="10"/>
    </location>
</feature>
<dbReference type="EMBL" id="FLQV01000127">
    <property type="protein sequence ID" value="SBS82319.1"/>
    <property type="molecule type" value="Genomic_DNA"/>
</dbReference>
<dbReference type="Gene3D" id="3.40.50.1820">
    <property type="entry name" value="alpha/beta hydrolase"/>
    <property type="match status" value="1"/>
</dbReference>
<dbReference type="Pfam" id="PF12146">
    <property type="entry name" value="Hydrolase_4"/>
    <property type="match status" value="1"/>
</dbReference>
<proteinExistence type="predicted"/>
<evidence type="ECO:0000256" key="1">
    <source>
        <dbReference type="SAM" id="MobiDB-lite"/>
    </source>
</evidence>
<dbReference type="InterPro" id="IPR022742">
    <property type="entry name" value="Hydrolase_4"/>
</dbReference>
<protein>
    <submittedName>
        <fullName evidence="4">Alpha/beta hydrolase, putative</fullName>
    </submittedName>
</protein>
<dbReference type="Proteomes" id="UP000078560">
    <property type="component" value="Unassembled WGS sequence"/>
</dbReference>
<evidence type="ECO:0000313" key="4">
    <source>
        <dbReference type="EMBL" id="SBS82319.1"/>
    </source>
</evidence>
<feature type="compositionally biased region" description="Basic and acidic residues" evidence="1">
    <location>
        <begin position="11"/>
        <end position="42"/>
    </location>
</feature>